<evidence type="ECO:0000313" key="3">
    <source>
        <dbReference type="Proteomes" id="UP000007266"/>
    </source>
</evidence>
<feature type="compositionally biased region" description="Acidic residues" evidence="1">
    <location>
        <begin position="264"/>
        <end position="273"/>
    </location>
</feature>
<reference evidence="2 3" key="2">
    <citation type="journal article" date="2010" name="Nucleic Acids Res.">
        <title>BeetleBase in 2010: revisions to provide comprehensive genomic information for Tribolium castaneum.</title>
        <authorList>
            <person name="Kim H.S."/>
            <person name="Murphy T."/>
            <person name="Xia J."/>
            <person name="Caragea D."/>
            <person name="Park Y."/>
            <person name="Beeman R.W."/>
            <person name="Lorenzen M.D."/>
            <person name="Butcher S."/>
            <person name="Manak J.R."/>
            <person name="Brown S.J."/>
        </authorList>
    </citation>
    <scope>GENOME REANNOTATION</scope>
    <source>
        <strain evidence="2 3">Georgia GA2</strain>
    </source>
</reference>
<dbReference type="InterPro" id="IPR008936">
    <property type="entry name" value="Rho_GTPase_activation_prot"/>
</dbReference>
<organism evidence="2 3">
    <name type="scientific">Tribolium castaneum</name>
    <name type="common">Red flour beetle</name>
    <dbReference type="NCBI Taxonomy" id="7070"/>
    <lineage>
        <taxon>Eukaryota</taxon>
        <taxon>Metazoa</taxon>
        <taxon>Ecdysozoa</taxon>
        <taxon>Arthropoda</taxon>
        <taxon>Hexapoda</taxon>
        <taxon>Insecta</taxon>
        <taxon>Pterygota</taxon>
        <taxon>Neoptera</taxon>
        <taxon>Endopterygota</taxon>
        <taxon>Coleoptera</taxon>
        <taxon>Polyphaga</taxon>
        <taxon>Cucujiformia</taxon>
        <taxon>Tenebrionidae</taxon>
        <taxon>Tenebrionidae incertae sedis</taxon>
        <taxon>Tribolium</taxon>
    </lineage>
</organism>
<accession>D6WD11</accession>
<evidence type="ECO:0000313" key="2">
    <source>
        <dbReference type="EMBL" id="EEZ98817.2"/>
    </source>
</evidence>
<dbReference type="AlphaFoldDB" id="D6WD11"/>
<evidence type="ECO:0008006" key="4">
    <source>
        <dbReference type="Google" id="ProtNLM"/>
    </source>
</evidence>
<proteinExistence type="predicted"/>
<name>D6WD11_TRICA</name>
<feature type="region of interest" description="Disordered" evidence="1">
    <location>
        <begin position="263"/>
        <end position="292"/>
    </location>
</feature>
<dbReference type="Proteomes" id="UP000007266">
    <property type="component" value="Linkage group 2"/>
</dbReference>
<protein>
    <recommendedName>
        <fullName evidence="4">Rho-GAP domain-containing protein</fullName>
    </recommendedName>
</protein>
<evidence type="ECO:0000256" key="1">
    <source>
        <dbReference type="SAM" id="MobiDB-lite"/>
    </source>
</evidence>
<gene>
    <name evidence="2" type="primary">AUGUSTUS-3.0.2_04423</name>
    <name evidence="2" type="ORF">TcasGA2_TC004423</name>
</gene>
<dbReference type="EMBL" id="KQ971311">
    <property type="protein sequence ID" value="EEZ98817.2"/>
    <property type="molecule type" value="Genomic_DNA"/>
</dbReference>
<reference evidence="2 3" key="1">
    <citation type="journal article" date="2008" name="Nature">
        <title>The genome of the model beetle and pest Tribolium castaneum.</title>
        <authorList>
            <consortium name="Tribolium Genome Sequencing Consortium"/>
            <person name="Richards S."/>
            <person name="Gibbs R.A."/>
            <person name="Weinstock G.M."/>
            <person name="Brown S.J."/>
            <person name="Denell R."/>
            <person name="Beeman R.W."/>
            <person name="Gibbs R."/>
            <person name="Beeman R.W."/>
            <person name="Brown S.J."/>
            <person name="Bucher G."/>
            <person name="Friedrich M."/>
            <person name="Grimmelikhuijzen C.J."/>
            <person name="Klingler M."/>
            <person name="Lorenzen M."/>
            <person name="Richards S."/>
            <person name="Roth S."/>
            <person name="Schroder R."/>
            <person name="Tautz D."/>
            <person name="Zdobnov E.M."/>
            <person name="Muzny D."/>
            <person name="Gibbs R.A."/>
            <person name="Weinstock G.M."/>
            <person name="Attaway T."/>
            <person name="Bell S."/>
            <person name="Buhay C.J."/>
            <person name="Chandrabose M.N."/>
            <person name="Chavez D."/>
            <person name="Clerk-Blankenburg K.P."/>
            <person name="Cree A."/>
            <person name="Dao M."/>
            <person name="Davis C."/>
            <person name="Chacko J."/>
            <person name="Dinh H."/>
            <person name="Dugan-Rocha S."/>
            <person name="Fowler G."/>
            <person name="Garner T.T."/>
            <person name="Garnes J."/>
            <person name="Gnirke A."/>
            <person name="Hawes A."/>
            <person name="Hernandez J."/>
            <person name="Hines S."/>
            <person name="Holder M."/>
            <person name="Hume J."/>
            <person name="Jhangiani S.N."/>
            <person name="Joshi V."/>
            <person name="Khan Z.M."/>
            <person name="Jackson L."/>
            <person name="Kovar C."/>
            <person name="Kowis A."/>
            <person name="Lee S."/>
            <person name="Lewis L.R."/>
            <person name="Margolis J."/>
            <person name="Morgan M."/>
            <person name="Nazareth L.V."/>
            <person name="Nguyen N."/>
            <person name="Okwuonu G."/>
            <person name="Parker D."/>
            <person name="Richards S."/>
            <person name="Ruiz S.J."/>
            <person name="Santibanez J."/>
            <person name="Savard J."/>
            <person name="Scherer S.E."/>
            <person name="Schneider B."/>
            <person name="Sodergren E."/>
            <person name="Tautz D."/>
            <person name="Vattahil S."/>
            <person name="Villasana D."/>
            <person name="White C.S."/>
            <person name="Wright R."/>
            <person name="Park Y."/>
            <person name="Beeman R.W."/>
            <person name="Lord J."/>
            <person name="Oppert B."/>
            <person name="Lorenzen M."/>
            <person name="Brown S."/>
            <person name="Wang L."/>
            <person name="Savard J."/>
            <person name="Tautz D."/>
            <person name="Richards S."/>
            <person name="Weinstock G."/>
            <person name="Gibbs R.A."/>
            <person name="Liu Y."/>
            <person name="Worley K."/>
            <person name="Weinstock G."/>
            <person name="Elsik C.G."/>
            <person name="Reese J.T."/>
            <person name="Elhaik E."/>
            <person name="Landan G."/>
            <person name="Graur D."/>
            <person name="Arensburger P."/>
            <person name="Atkinson P."/>
            <person name="Beeman R.W."/>
            <person name="Beidler J."/>
            <person name="Brown S.J."/>
            <person name="Demuth J.P."/>
            <person name="Drury D.W."/>
            <person name="Du Y.Z."/>
            <person name="Fujiwara H."/>
            <person name="Lorenzen M."/>
            <person name="Maselli V."/>
            <person name="Osanai M."/>
            <person name="Park Y."/>
            <person name="Robertson H.M."/>
            <person name="Tu Z."/>
            <person name="Wang J.J."/>
            <person name="Wang S."/>
            <person name="Richards S."/>
            <person name="Song H."/>
            <person name="Zhang L."/>
            <person name="Sodergren E."/>
            <person name="Werner D."/>
            <person name="Stanke M."/>
            <person name="Morgenstern B."/>
            <person name="Solovyev V."/>
            <person name="Kosarev P."/>
            <person name="Brown G."/>
            <person name="Chen H.C."/>
            <person name="Ermolaeva O."/>
            <person name="Hlavina W."/>
            <person name="Kapustin Y."/>
            <person name="Kiryutin B."/>
            <person name="Kitts P."/>
            <person name="Maglott D."/>
            <person name="Pruitt K."/>
            <person name="Sapojnikov V."/>
            <person name="Souvorov A."/>
            <person name="Mackey A.J."/>
            <person name="Waterhouse R.M."/>
            <person name="Wyder S."/>
            <person name="Zdobnov E.M."/>
            <person name="Zdobnov E.M."/>
            <person name="Wyder S."/>
            <person name="Kriventseva E.V."/>
            <person name="Kadowaki T."/>
            <person name="Bork P."/>
            <person name="Aranda M."/>
            <person name="Bao R."/>
            <person name="Beermann A."/>
            <person name="Berns N."/>
            <person name="Bolognesi R."/>
            <person name="Bonneton F."/>
            <person name="Bopp D."/>
            <person name="Brown S.J."/>
            <person name="Bucher G."/>
            <person name="Butts T."/>
            <person name="Chaumot A."/>
            <person name="Denell R.E."/>
            <person name="Ferrier D.E."/>
            <person name="Friedrich M."/>
            <person name="Gordon C.M."/>
            <person name="Jindra M."/>
            <person name="Klingler M."/>
            <person name="Lan Q."/>
            <person name="Lattorff H.M."/>
            <person name="Laudet V."/>
            <person name="von Levetsow C."/>
            <person name="Liu Z."/>
            <person name="Lutz R."/>
            <person name="Lynch J.A."/>
            <person name="da Fonseca R.N."/>
            <person name="Posnien N."/>
            <person name="Reuter R."/>
            <person name="Roth S."/>
            <person name="Savard J."/>
            <person name="Schinko J.B."/>
            <person name="Schmitt C."/>
            <person name="Schoppmeier M."/>
            <person name="Schroder R."/>
            <person name="Shippy T.D."/>
            <person name="Simonnet F."/>
            <person name="Marques-Souza H."/>
            <person name="Tautz D."/>
            <person name="Tomoyasu Y."/>
            <person name="Trauner J."/>
            <person name="Van der Zee M."/>
            <person name="Vervoort M."/>
            <person name="Wittkopp N."/>
            <person name="Wimmer E.A."/>
            <person name="Yang X."/>
            <person name="Jones A.K."/>
            <person name="Sattelle D.B."/>
            <person name="Ebert P.R."/>
            <person name="Nelson D."/>
            <person name="Scott J.G."/>
            <person name="Beeman R.W."/>
            <person name="Muthukrishnan S."/>
            <person name="Kramer K.J."/>
            <person name="Arakane Y."/>
            <person name="Beeman R.W."/>
            <person name="Zhu Q."/>
            <person name="Hogenkamp D."/>
            <person name="Dixit R."/>
            <person name="Oppert B."/>
            <person name="Jiang H."/>
            <person name="Zou Z."/>
            <person name="Marshall J."/>
            <person name="Elpidina E."/>
            <person name="Vinokurov K."/>
            <person name="Oppert C."/>
            <person name="Zou Z."/>
            <person name="Evans J."/>
            <person name="Lu Z."/>
            <person name="Zhao P."/>
            <person name="Sumathipala N."/>
            <person name="Altincicek B."/>
            <person name="Vilcinskas A."/>
            <person name="Williams M."/>
            <person name="Hultmark D."/>
            <person name="Hetru C."/>
            <person name="Jiang H."/>
            <person name="Grimmelikhuijzen C.J."/>
            <person name="Hauser F."/>
            <person name="Cazzamali G."/>
            <person name="Williamson M."/>
            <person name="Park Y."/>
            <person name="Li B."/>
            <person name="Tanaka Y."/>
            <person name="Predel R."/>
            <person name="Neupert S."/>
            <person name="Schachtner J."/>
            <person name="Verleyen P."/>
            <person name="Raible F."/>
            <person name="Bork P."/>
            <person name="Friedrich M."/>
            <person name="Walden K.K."/>
            <person name="Robertson H.M."/>
            <person name="Angeli S."/>
            <person name="Foret S."/>
            <person name="Bucher G."/>
            <person name="Schuetz S."/>
            <person name="Maleszka R."/>
            <person name="Wimmer E.A."/>
            <person name="Beeman R.W."/>
            <person name="Lorenzen M."/>
            <person name="Tomoyasu Y."/>
            <person name="Miller S.C."/>
            <person name="Grossmann D."/>
            <person name="Bucher G."/>
        </authorList>
    </citation>
    <scope>NUCLEOTIDE SEQUENCE [LARGE SCALE GENOMIC DNA]</scope>
    <source>
        <strain evidence="2 3">Georgia GA2</strain>
    </source>
</reference>
<dbReference type="SUPFAM" id="SSF48350">
    <property type="entry name" value="GTPase activation domain, GAP"/>
    <property type="match status" value="1"/>
</dbReference>
<keyword evidence="3" id="KW-1185">Reference proteome</keyword>
<dbReference type="HOGENOM" id="CLU_947743_0_0_1"/>
<sequence>MDDSNLLCIRFAFGVPLEDIFPPNGIHPRLKNLFNETKIALNNNPFPLSRIIKIREKPLNTGLNLKETLLSGQLRYKKDIQPLTFLWLIRHFLGVLPLPLFTKYSNGRKYNWDFLASQCQKHRTCYQLDLEISWAIHRLPKAHVVLIYTLINFFRNISLKRYSDKLDKTSVTALVVYFSSSLFVRPYRPGFVIKADRIYFHLLFYLIVNWQRIKREKCELLATLDSKLPSIFESDESDVLEIAFADFCCQTREVSSVDRVIQVPEEENNDEEEKSTIYSTKESQKSEQPVEEVNENCDYEEISYKNSDAKIWKSYSKLTDPWLA</sequence>
<dbReference type="OMA" id="FLASHWD"/>